<evidence type="ECO:0000259" key="6">
    <source>
        <dbReference type="Pfam" id="PF00107"/>
    </source>
</evidence>
<keyword evidence="5" id="KW-0560">Oxidoreductase</keyword>
<dbReference type="InterPro" id="IPR011032">
    <property type="entry name" value="GroES-like_sf"/>
</dbReference>
<dbReference type="InterPro" id="IPR013149">
    <property type="entry name" value="ADH-like_C"/>
</dbReference>
<dbReference type="PANTHER" id="PTHR43161">
    <property type="entry name" value="SORBITOL DEHYDROGENASE"/>
    <property type="match status" value="1"/>
</dbReference>
<sequence length="359" mass="38905">MKAAQFYASRDLRVVDVPKPEPQEHEALVAVEWCGICGSDLHEYEHGPMGIPPPERPHPATGAHLPITMGHEFGGRIVSAPSGSHLRPGQKVMVDPRIYCRNCPQCKVGSTHGCSTLGFKGLSGTGGGFSETVAIDARQCYPLPDDVDLSHAALIEPLATAWHGISSCNVLDWSTKSALILGGGPIGIGCALGLRARGCKQVYLSEPTTTRAAQNKLVADVVLNPIKEKIGDRCRELTNREGVDVVLDCAGVQPGLDAAMDALRYQGLYMNVAVWAKPMVIPFPHYLMKEITLKCALAYTEKDFQETIDAFVAGRFKGAETMITSRIHVDDIAEKGFEELVKHKDDHIKILVTTLKSTV</sequence>
<dbReference type="Pfam" id="PF08240">
    <property type="entry name" value="ADH_N"/>
    <property type="match status" value="1"/>
</dbReference>
<protein>
    <submittedName>
        <fullName evidence="8">Chaperonin 10-like protein</fullName>
    </submittedName>
</protein>
<dbReference type="Gene3D" id="3.40.50.720">
    <property type="entry name" value="NAD(P)-binding Rossmann-like Domain"/>
    <property type="match status" value="1"/>
</dbReference>
<dbReference type="EMBL" id="JAGMVJ010000021">
    <property type="protein sequence ID" value="KAH7074272.1"/>
    <property type="molecule type" value="Genomic_DNA"/>
</dbReference>
<keyword evidence="4" id="KW-0862">Zinc</keyword>
<evidence type="ECO:0000256" key="2">
    <source>
        <dbReference type="ARBA" id="ARBA00008072"/>
    </source>
</evidence>
<dbReference type="Gene3D" id="3.90.180.10">
    <property type="entry name" value="Medium-chain alcohol dehydrogenases, catalytic domain"/>
    <property type="match status" value="1"/>
</dbReference>
<dbReference type="AlphaFoldDB" id="A0A8K0QVZ9"/>
<evidence type="ECO:0000259" key="7">
    <source>
        <dbReference type="Pfam" id="PF08240"/>
    </source>
</evidence>
<keyword evidence="9" id="KW-1185">Reference proteome</keyword>
<comment type="cofactor">
    <cofactor evidence="1">
        <name>Zn(2+)</name>
        <dbReference type="ChEBI" id="CHEBI:29105"/>
    </cofactor>
</comment>
<evidence type="ECO:0000256" key="1">
    <source>
        <dbReference type="ARBA" id="ARBA00001947"/>
    </source>
</evidence>
<evidence type="ECO:0000256" key="5">
    <source>
        <dbReference type="ARBA" id="ARBA00023002"/>
    </source>
</evidence>
<evidence type="ECO:0000313" key="8">
    <source>
        <dbReference type="EMBL" id="KAH7074272.1"/>
    </source>
</evidence>
<reference evidence="8" key="1">
    <citation type="journal article" date="2021" name="Nat. Commun.">
        <title>Genetic determinants of endophytism in the Arabidopsis root mycobiome.</title>
        <authorList>
            <person name="Mesny F."/>
            <person name="Miyauchi S."/>
            <person name="Thiergart T."/>
            <person name="Pickel B."/>
            <person name="Atanasova L."/>
            <person name="Karlsson M."/>
            <person name="Huettel B."/>
            <person name="Barry K.W."/>
            <person name="Haridas S."/>
            <person name="Chen C."/>
            <person name="Bauer D."/>
            <person name="Andreopoulos W."/>
            <person name="Pangilinan J."/>
            <person name="LaButti K."/>
            <person name="Riley R."/>
            <person name="Lipzen A."/>
            <person name="Clum A."/>
            <person name="Drula E."/>
            <person name="Henrissat B."/>
            <person name="Kohler A."/>
            <person name="Grigoriev I.V."/>
            <person name="Martin F.M."/>
            <person name="Hacquard S."/>
        </authorList>
    </citation>
    <scope>NUCLEOTIDE SEQUENCE</scope>
    <source>
        <strain evidence="8">MPI-SDFR-AT-0120</strain>
    </source>
</reference>
<organism evidence="8 9">
    <name type="scientific">Paraphoma chrysanthemicola</name>
    <dbReference type="NCBI Taxonomy" id="798071"/>
    <lineage>
        <taxon>Eukaryota</taxon>
        <taxon>Fungi</taxon>
        <taxon>Dikarya</taxon>
        <taxon>Ascomycota</taxon>
        <taxon>Pezizomycotina</taxon>
        <taxon>Dothideomycetes</taxon>
        <taxon>Pleosporomycetidae</taxon>
        <taxon>Pleosporales</taxon>
        <taxon>Pleosporineae</taxon>
        <taxon>Phaeosphaeriaceae</taxon>
        <taxon>Paraphoma</taxon>
    </lineage>
</organism>
<gene>
    <name evidence="8" type="ORF">FB567DRAFT_537055</name>
</gene>
<dbReference type="GO" id="GO:0005737">
    <property type="term" value="C:cytoplasm"/>
    <property type="evidence" value="ECO:0007669"/>
    <property type="project" value="TreeGrafter"/>
</dbReference>
<dbReference type="GO" id="GO:0000721">
    <property type="term" value="F:(R,R)-butanediol dehydrogenase activity"/>
    <property type="evidence" value="ECO:0007669"/>
    <property type="project" value="TreeGrafter"/>
</dbReference>
<dbReference type="SUPFAM" id="SSF50129">
    <property type="entry name" value="GroES-like"/>
    <property type="match status" value="1"/>
</dbReference>
<name>A0A8K0QVZ9_9PLEO</name>
<dbReference type="GO" id="GO:0046872">
    <property type="term" value="F:metal ion binding"/>
    <property type="evidence" value="ECO:0007669"/>
    <property type="project" value="UniProtKB-KW"/>
</dbReference>
<dbReference type="CDD" id="cd08233">
    <property type="entry name" value="butanediol_DH_like"/>
    <property type="match status" value="1"/>
</dbReference>
<dbReference type="InterPro" id="IPR013154">
    <property type="entry name" value="ADH-like_N"/>
</dbReference>
<proteinExistence type="inferred from homology"/>
<feature type="domain" description="Alcohol dehydrogenase-like N-terminal" evidence="7">
    <location>
        <begin position="24"/>
        <end position="145"/>
    </location>
</feature>
<dbReference type="PANTHER" id="PTHR43161:SF23">
    <property type="entry name" value="(R,R)-BUTANEDIOL DEHYDROGENASE-RELATED"/>
    <property type="match status" value="1"/>
</dbReference>
<comment type="caution">
    <text evidence="8">The sequence shown here is derived from an EMBL/GenBank/DDBJ whole genome shotgun (WGS) entry which is preliminary data.</text>
</comment>
<dbReference type="Proteomes" id="UP000813461">
    <property type="component" value="Unassembled WGS sequence"/>
</dbReference>
<feature type="domain" description="Alcohol dehydrogenase-like C-terminal" evidence="6">
    <location>
        <begin position="185"/>
        <end position="311"/>
    </location>
</feature>
<dbReference type="GO" id="GO:0034079">
    <property type="term" value="P:butanediol biosynthetic process"/>
    <property type="evidence" value="ECO:0007669"/>
    <property type="project" value="TreeGrafter"/>
</dbReference>
<comment type="similarity">
    <text evidence="2">Belongs to the zinc-containing alcohol dehydrogenase family.</text>
</comment>
<dbReference type="OrthoDB" id="3941538at2759"/>
<evidence type="ECO:0000313" key="9">
    <source>
        <dbReference type="Proteomes" id="UP000813461"/>
    </source>
</evidence>
<evidence type="ECO:0000256" key="4">
    <source>
        <dbReference type="ARBA" id="ARBA00022833"/>
    </source>
</evidence>
<keyword evidence="3" id="KW-0479">Metal-binding</keyword>
<dbReference type="Pfam" id="PF00107">
    <property type="entry name" value="ADH_zinc_N"/>
    <property type="match status" value="1"/>
</dbReference>
<evidence type="ECO:0000256" key="3">
    <source>
        <dbReference type="ARBA" id="ARBA00022723"/>
    </source>
</evidence>
<dbReference type="SUPFAM" id="SSF51735">
    <property type="entry name" value="NAD(P)-binding Rossmann-fold domains"/>
    <property type="match status" value="1"/>
</dbReference>
<accession>A0A8K0QVZ9</accession>
<dbReference type="InterPro" id="IPR036291">
    <property type="entry name" value="NAD(P)-bd_dom_sf"/>
</dbReference>